<keyword evidence="2" id="KW-1185">Reference proteome</keyword>
<protein>
    <submittedName>
        <fullName evidence="1">Uncharacterized protein</fullName>
    </submittedName>
</protein>
<evidence type="ECO:0000313" key="2">
    <source>
        <dbReference type="Proteomes" id="UP001054837"/>
    </source>
</evidence>
<gene>
    <name evidence="1" type="ORF">CDAR_556941</name>
</gene>
<proteinExistence type="predicted"/>
<evidence type="ECO:0000313" key="1">
    <source>
        <dbReference type="EMBL" id="GIY08355.1"/>
    </source>
</evidence>
<name>A0AAV4QG23_9ARAC</name>
<dbReference type="AlphaFoldDB" id="A0AAV4QG23"/>
<comment type="caution">
    <text evidence="1">The sequence shown here is derived from an EMBL/GenBank/DDBJ whole genome shotgun (WGS) entry which is preliminary data.</text>
</comment>
<dbReference type="Proteomes" id="UP001054837">
    <property type="component" value="Unassembled WGS sequence"/>
</dbReference>
<organism evidence="1 2">
    <name type="scientific">Caerostris darwini</name>
    <dbReference type="NCBI Taxonomy" id="1538125"/>
    <lineage>
        <taxon>Eukaryota</taxon>
        <taxon>Metazoa</taxon>
        <taxon>Ecdysozoa</taxon>
        <taxon>Arthropoda</taxon>
        <taxon>Chelicerata</taxon>
        <taxon>Arachnida</taxon>
        <taxon>Araneae</taxon>
        <taxon>Araneomorphae</taxon>
        <taxon>Entelegynae</taxon>
        <taxon>Araneoidea</taxon>
        <taxon>Araneidae</taxon>
        <taxon>Caerostris</taxon>
    </lineage>
</organism>
<sequence>MQSDGHLASALLNYNTPLSKHRHCSFLNSPLTETTNDITSSTHVAKWNPNLPRNRQFPYPFAPEEFLDFSPSSSRGSGRSWKYPILVTILGH</sequence>
<reference evidence="1 2" key="1">
    <citation type="submission" date="2021-06" db="EMBL/GenBank/DDBJ databases">
        <title>Caerostris darwini draft genome.</title>
        <authorList>
            <person name="Kono N."/>
            <person name="Arakawa K."/>
        </authorList>
    </citation>
    <scope>NUCLEOTIDE SEQUENCE [LARGE SCALE GENOMIC DNA]</scope>
</reference>
<accession>A0AAV4QG23</accession>
<dbReference type="EMBL" id="BPLQ01004489">
    <property type="protein sequence ID" value="GIY08355.1"/>
    <property type="molecule type" value="Genomic_DNA"/>
</dbReference>